<keyword evidence="1" id="KW-0812">Transmembrane</keyword>
<feature type="transmembrane region" description="Helical" evidence="1">
    <location>
        <begin position="50"/>
        <end position="71"/>
    </location>
</feature>
<sequence length="83" mass="9315">MKKRSELMALALLTWYSTIFLSILGFFTRLLVAAYFAINKGVFHFYISDFVLSAKAGAMAGVTLGVGLWALEKIKKYESNNRT</sequence>
<dbReference type="AlphaFoldDB" id="A0A5E4XAN3"/>
<accession>A0A5E4XAN3</accession>
<evidence type="ECO:0000313" key="2">
    <source>
        <dbReference type="EMBL" id="VVE33336.1"/>
    </source>
</evidence>
<feature type="transmembrane region" description="Helical" evidence="1">
    <location>
        <begin position="12"/>
        <end position="38"/>
    </location>
</feature>
<reference evidence="2 3" key="1">
    <citation type="submission" date="2019-08" db="EMBL/GenBank/DDBJ databases">
        <authorList>
            <person name="Peeters C."/>
        </authorList>
    </citation>
    <scope>NUCLEOTIDE SEQUENCE [LARGE SCALE GENOMIC DNA]</scope>
    <source>
        <strain evidence="2 3">LMG 31111</strain>
    </source>
</reference>
<gene>
    <name evidence="2" type="ORF">PCO31111_03771</name>
</gene>
<keyword evidence="1" id="KW-0472">Membrane</keyword>
<name>A0A5E4XAN3_9BURK</name>
<evidence type="ECO:0000256" key="1">
    <source>
        <dbReference type="SAM" id="Phobius"/>
    </source>
</evidence>
<dbReference type="EMBL" id="CABPSE010000014">
    <property type="protein sequence ID" value="VVE33336.1"/>
    <property type="molecule type" value="Genomic_DNA"/>
</dbReference>
<evidence type="ECO:0000313" key="3">
    <source>
        <dbReference type="Proteomes" id="UP000383971"/>
    </source>
</evidence>
<keyword evidence="1" id="KW-1133">Transmembrane helix</keyword>
<proteinExistence type="predicted"/>
<dbReference type="Proteomes" id="UP000383971">
    <property type="component" value="Unassembled WGS sequence"/>
</dbReference>
<organism evidence="2 3">
    <name type="scientific">Pandoraea communis</name>
    <dbReference type="NCBI Taxonomy" id="2508297"/>
    <lineage>
        <taxon>Bacteria</taxon>
        <taxon>Pseudomonadati</taxon>
        <taxon>Pseudomonadota</taxon>
        <taxon>Betaproteobacteria</taxon>
        <taxon>Burkholderiales</taxon>
        <taxon>Burkholderiaceae</taxon>
        <taxon>Pandoraea</taxon>
    </lineage>
</organism>
<protein>
    <submittedName>
        <fullName evidence="2">Uncharacterized protein</fullName>
    </submittedName>
</protein>
<keyword evidence="3" id="KW-1185">Reference proteome</keyword>